<dbReference type="EMBL" id="CAXAMM010012891">
    <property type="protein sequence ID" value="CAK9029941.1"/>
    <property type="molecule type" value="Genomic_DNA"/>
</dbReference>
<protein>
    <submittedName>
        <fullName evidence="1">Uncharacterized protein</fullName>
    </submittedName>
</protein>
<proteinExistence type="predicted"/>
<comment type="caution">
    <text evidence="1">The sequence shown here is derived from an EMBL/GenBank/DDBJ whole genome shotgun (WGS) entry which is preliminary data.</text>
</comment>
<gene>
    <name evidence="1" type="ORF">SCF082_LOCUS19007</name>
</gene>
<organism evidence="1 2">
    <name type="scientific">Durusdinium trenchii</name>
    <dbReference type="NCBI Taxonomy" id="1381693"/>
    <lineage>
        <taxon>Eukaryota</taxon>
        <taxon>Sar</taxon>
        <taxon>Alveolata</taxon>
        <taxon>Dinophyceae</taxon>
        <taxon>Suessiales</taxon>
        <taxon>Symbiodiniaceae</taxon>
        <taxon>Durusdinium</taxon>
    </lineage>
</organism>
<evidence type="ECO:0000313" key="2">
    <source>
        <dbReference type="Proteomes" id="UP001642464"/>
    </source>
</evidence>
<dbReference type="Proteomes" id="UP001642464">
    <property type="component" value="Unassembled WGS sequence"/>
</dbReference>
<sequence length="206" mass="21292">MRLITWWTEEASSRHPPESQWTMHALVRTLALSMESCKAVRILRMDSRLEALKIMPPSLFTTCHDTTNVAGVEAGTKHQAHSATALEAGVCSSCLGTLGAAFAFTAVAAAGVRDALPPLSPVVLRDCLTCGTASAFQAALSPASSGKVVLGDSLICAGRSLLIGFSSSSALDCTSFESFGAGAGMALETSPWIFASFLAAAVPIAA</sequence>
<accession>A0ABP0KSS1</accession>
<reference evidence="1 2" key="1">
    <citation type="submission" date="2024-02" db="EMBL/GenBank/DDBJ databases">
        <authorList>
            <person name="Chen Y."/>
            <person name="Shah S."/>
            <person name="Dougan E. K."/>
            <person name="Thang M."/>
            <person name="Chan C."/>
        </authorList>
    </citation>
    <scope>NUCLEOTIDE SEQUENCE [LARGE SCALE GENOMIC DNA]</scope>
</reference>
<keyword evidence="2" id="KW-1185">Reference proteome</keyword>
<name>A0ABP0KSS1_9DINO</name>
<evidence type="ECO:0000313" key="1">
    <source>
        <dbReference type="EMBL" id="CAK9029941.1"/>
    </source>
</evidence>